<evidence type="ECO:0000256" key="2">
    <source>
        <dbReference type="ARBA" id="ARBA00010344"/>
    </source>
</evidence>
<evidence type="ECO:0000313" key="11">
    <source>
        <dbReference type="Proteomes" id="UP000031443"/>
    </source>
</evidence>
<dbReference type="InterPro" id="IPR031870">
    <property type="entry name" value="ATF7IP_BD"/>
</dbReference>
<name>M7C9Y2_CHEMY</name>
<feature type="domain" description="Fibronectin type-III" evidence="9">
    <location>
        <begin position="556"/>
        <end position="664"/>
    </location>
</feature>
<dbReference type="GO" id="GO:0005634">
    <property type="term" value="C:nucleus"/>
    <property type="evidence" value="ECO:0007669"/>
    <property type="project" value="UniProtKB-SubCell"/>
</dbReference>
<evidence type="ECO:0000256" key="7">
    <source>
        <dbReference type="ARBA" id="ARBA00023242"/>
    </source>
</evidence>
<dbReference type="InterPro" id="IPR026085">
    <property type="entry name" value="ATF7-int"/>
</dbReference>
<reference evidence="11" key="1">
    <citation type="journal article" date="2013" name="Nat. Genet.">
        <title>The draft genomes of soft-shell turtle and green sea turtle yield insights into the development and evolution of the turtle-specific body plan.</title>
        <authorList>
            <person name="Wang Z."/>
            <person name="Pascual-Anaya J."/>
            <person name="Zadissa A."/>
            <person name="Li W."/>
            <person name="Niimura Y."/>
            <person name="Huang Z."/>
            <person name="Li C."/>
            <person name="White S."/>
            <person name="Xiong Z."/>
            <person name="Fang D."/>
            <person name="Wang B."/>
            <person name="Ming Y."/>
            <person name="Chen Y."/>
            <person name="Zheng Y."/>
            <person name="Kuraku S."/>
            <person name="Pignatelli M."/>
            <person name="Herrero J."/>
            <person name="Beal K."/>
            <person name="Nozawa M."/>
            <person name="Li Q."/>
            <person name="Wang J."/>
            <person name="Zhang H."/>
            <person name="Yu L."/>
            <person name="Shigenobu S."/>
            <person name="Wang J."/>
            <person name="Liu J."/>
            <person name="Flicek P."/>
            <person name="Searle S."/>
            <person name="Wang J."/>
            <person name="Kuratani S."/>
            <person name="Yin Y."/>
            <person name="Aken B."/>
            <person name="Zhang G."/>
            <person name="Irie N."/>
        </authorList>
    </citation>
    <scope>NUCLEOTIDE SEQUENCE [LARGE SCALE GENOMIC DNA]</scope>
</reference>
<gene>
    <name evidence="10" type="ORF">UY3_01319</name>
</gene>
<protein>
    <submittedName>
        <fullName evidence="10">Activating transcription factor 7-interacting protein 2</fullName>
    </submittedName>
</protein>
<dbReference type="SUPFAM" id="SSF49265">
    <property type="entry name" value="Fibronectin type III"/>
    <property type="match status" value="1"/>
</dbReference>
<dbReference type="InterPro" id="IPR036116">
    <property type="entry name" value="FN3_sf"/>
</dbReference>
<evidence type="ECO:0000256" key="1">
    <source>
        <dbReference type="ARBA" id="ARBA00004123"/>
    </source>
</evidence>
<keyword evidence="6" id="KW-0804">Transcription</keyword>
<dbReference type="GO" id="GO:0006355">
    <property type="term" value="P:regulation of DNA-templated transcription"/>
    <property type="evidence" value="ECO:0007669"/>
    <property type="project" value="TreeGrafter"/>
</dbReference>
<dbReference type="InterPro" id="IPR003961">
    <property type="entry name" value="FN3_dom"/>
</dbReference>
<dbReference type="AlphaFoldDB" id="M7C9Y2"/>
<evidence type="ECO:0000256" key="8">
    <source>
        <dbReference type="SAM" id="MobiDB-lite"/>
    </source>
</evidence>
<proteinExistence type="inferred from homology"/>
<dbReference type="GO" id="GO:0005667">
    <property type="term" value="C:transcription regulator complex"/>
    <property type="evidence" value="ECO:0007669"/>
    <property type="project" value="TreeGrafter"/>
</dbReference>
<evidence type="ECO:0000313" key="10">
    <source>
        <dbReference type="EMBL" id="EMP41453.1"/>
    </source>
</evidence>
<dbReference type="PROSITE" id="PS50853">
    <property type="entry name" value="FN3"/>
    <property type="match status" value="1"/>
</dbReference>
<evidence type="ECO:0000256" key="5">
    <source>
        <dbReference type="ARBA" id="ARBA00023159"/>
    </source>
</evidence>
<dbReference type="GO" id="GO:0003712">
    <property type="term" value="F:transcription coregulator activity"/>
    <property type="evidence" value="ECO:0007669"/>
    <property type="project" value="TreeGrafter"/>
</dbReference>
<evidence type="ECO:0000256" key="6">
    <source>
        <dbReference type="ARBA" id="ARBA00023163"/>
    </source>
</evidence>
<sequence>MTPSSRKQVEMLSKIKSISGQEKILNGLHTEVHHVQLNTVDINCRSNDSVKGSSLTESKTDTFPEKSEMLPQKLTASIQGFSVNSKVNEEIKQCSYDKNFDQNCQEESQEPPHEKSCNTNSDAKQFLNAGCLQDILHKWYENELNTPSSKPIEVHLYSKPNNLPIDQLKENACLEDPVNSDYWDEKRTNKIIPILEKIDTTTERESAIEEVIPTLKKVDTISDSNDVKHKYNLTHSVSPTLPGIDRIADVLESRTAHGNGSPNTLPDVEATVMLQDTSPEYSIGMVQNTYKKNRECLRFWVKHLIQKRVDILNNDVFNHKLESLNGRVDQTQCRKKHEEIAITFLKKVSKLERRINTVIAFQKKILLKMVTSKANLPGANSQNAILNRTKSVPLLPDNINGRSVSSVKHVSSSHRQTGSTSECVAEEPVSLEHTWVIQLENNVSISYAPRAEEQKCAVIDLTEEEKHNFDKGEGKNNFVYRDSENENLKCNKCKLKEDQNSVSNKSNSKTASPKSNRLEPPAQASNQVLEHFPHLPPLPRIPPYPELKDGVRDTVPPQKPELKLAQVQNPKGIALSWTVTEIDPMCAPVESYHLFIYHEHSNNSTVPHWKKIGEIKALPLPMACSLSQFTASKKYYFTIQSKDVCGRYGPFCDIQSITLISLEN</sequence>
<organism evidence="10 11">
    <name type="scientific">Chelonia mydas</name>
    <name type="common">Green sea-turtle</name>
    <name type="synonym">Chelonia agassizi</name>
    <dbReference type="NCBI Taxonomy" id="8469"/>
    <lineage>
        <taxon>Eukaryota</taxon>
        <taxon>Metazoa</taxon>
        <taxon>Chordata</taxon>
        <taxon>Craniata</taxon>
        <taxon>Vertebrata</taxon>
        <taxon>Euteleostomi</taxon>
        <taxon>Archelosauria</taxon>
        <taxon>Testudinata</taxon>
        <taxon>Testudines</taxon>
        <taxon>Cryptodira</taxon>
        <taxon>Durocryptodira</taxon>
        <taxon>Americhelydia</taxon>
        <taxon>Chelonioidea</taxon>
        <taxon>Cheloniidae</taxon>
        <taxon>Chelonia</taxon>
    </lineage>
</organism>
<feature type="region of interest" description="Disordered" evidence="8">
    <location>
        <begin position="497"/>
        <end position="559"/>
    </location>
</feature>
<keyword evidence="11" id="KW-1185">Reference proteome</keyword>
<comment type="subcellular location">
    <subcellularLocation>
        <location evidence="1">Nucleus</location>
    </subcellularLocation>
</comment>
<dbReference type="STRING" id="8469.M7C9Y2"/>
<evidence type="ECO:0000259" key="9">
    <source>
        <dbReference type="PROSITE" id="PS50853"/>
    </source>
</evidence>
<dbReference type="InterPro" id="IPR056565">
    <property type="entry name" value="Fn3_ATF7IP"/>
</dbReference>
<feature type="compositionally biased region" description="Polar residues" evidence="8">
    <location>
        <begin position="500"/>
        <end position="515"/>
    </location>
</feature>
<keyword evidence="5" id="KW-0010">Activator</keyword>
<keyword evidence="3" id="KW-0678">Repressor</keyword>
<dbReference type="PANTHER" id="PTHR23210:SF23">
    <property type="entry name" value="ACTIVATING TRANSCRIPTION FACTOR 7-INTERACTING PROTEIN 2"/>
    <property type="match status" value="1"/>
</dbReference>
<keyword evidence="7" id="KW-0539">Nucleus</keyword>
<evidence type="ECO:0000256" key="4">
    <source>
        <dbReference type="ARBA" id="ARBA00023015"/>
    </source>
</evidence>
<feature type="compositionally biased region" description="Pro residues" evidence="8">
    <location>
        <begin position="534"/>
        <end position="545"/>
    </location>
</feature>
<dbReference type="Pfam" id="PF16788">
    <property type="entry name" value="ATF7IP_BD"/>
    <property type="match status" value="1"/>
</dbReference>
<dbReference type="EMBL" id="KB491959">
    <property type="protein sequence ID" value="EMP41453.1"/>
    <property type="molecule type" value="Genomic_DNA"/>
</dbReference>
<evidence type="ECO:0000256" key="3">
    <source>
        <dbReference type="ARBA" id="ARBA00022491"/>
    </source>
</evidence>
<dbReference type="PANTHER" id="PTHR23210">
    <property type="entry name" value="ACTIVATING TRANSCRIPTION FACTOR 7 INTERACTING PROTEIN"/>
    <property type="match status" value="1"/>
</dbReference>
<keyword evidence="4" id="KW-0805">Transcription regulation</keyword>
<dbReference type="Pfam" id="PF16794">
    <property type="entry name" value="fn3_4"/>
    <property type="match status" value="1"/>
</dbReference>
<dbReference type="Proteomes" id="UP000031443">
    <property type="component" value="Unassembled WGS sequence"/>
</dbReference>
<comment type="similarity">
    <text evidence="2">Belongs to the MCAF family.</text>
</comment>
<accession>M7C9Y2</accession>